<organism evidence="4 5">
    <name type="scientific">Lupinus luteus</name>
    <name type="common">European yellow lupine</name>
    <dbReference type="NCBI Taxonomy" id="3873"/>
    <lineage>
        <taxon>Eukaryota</taxon>
        <taxon>Viridiplantae</taxon>
        <taxon>Streptophyta</taxon>
        <taxon>Embryophyta</taxon>
        <taxon>Tracheophyta</taxon>
        <taxon>Spermatophyta</taxon>
        <taxon>Magnoliopsida</taxon>
        <taxon>eudicotyledons</taxon>
        <taxon>Gunneridae</taxon>
        <taxon>Pentapetalae</taxon>
        <taxon>rosids</taxon>
        <taxon>fabids</taxon>
        <taxon>Fabales</taxon>
        <taxon>Fabaceae</taxon>
        <taxon>Papilionoideae</taxon>
        <taxon>50 kb inversion clade</taxon>
        <taxon>genistoids sensu lato</taxon>
        <taxon>core genistoids</taxon>
        <taxon>Genisteae</taxon>
        <taxon>Lupinus</taxon>
    </lineage>
</organism>
<evidence type="ECO:0000256" key="2">
    <source>
        <dbReference type="SAM" id="MobiDB-lite"/>
    </source>
</evidence>
<dbReference type="PROSITE" id="PS50846">
    <property type="entry name" value="HMA_2"/>
    <property type="match status" value="1"/>
</dbReference>
<evidence type="ECO:0000259" key="3">
    <source>
        <dbReference type="PROSITE" id="PS50846"/>
    </source>
</evidence>
<sequence length="244" mass="26981">MIHPLKQKHTYISLDVSNLSPSWLRSHRVANPSNSADTSSDTNTGRVDCNGCLQKIKKALHGINGIHDLGVDFHQQKLTVIGCADPETIVKAIKKTKKNAIICSNIELASTESKGNTPVPDATQPQPQQPPPDATTSPKPSANNANQPTQRAPRANHVGEVHVIHHNLPNIPVFVQQTPQPVYVTHSYNTYMPSPYVTEYEYVRSPLSYKHYHNVEHYSGEYPNGNVIFTSMFSDDNPNACTIV</sequence>
<reference evidence="4 5" key="1">
    <citation type="submission" date="2024-03" db="EMBL/GenBank/DDBJ databases">
        <authorList>
            <person name="Martinez-Hernandez J."/>
        </authorList>
    </citation>
    <scope>NUCLEOTIDE SEQUENCE [LARGE SCALE GENOMIC DNA]</scope>
</reference>
<dbReference type="Proteomes" id="UP001497480">
    <property type="component" value="Unassembled WGS sequence"/>
</dbReference>
<dbReference type="Gene3D" id="3.30.70.100">
    <property type="match status" value="1"/>
</dbReference>
<dbReference type="PANTHER" id="PTHR22814:SF320">
    <property type="entry name" value="OS01G0309800 PROTEIN"/>
    <property type="match status" value="1"/>
</dbReference>
<evidence type="ECO:0000313" key="5">
    <source>
        <dbReference type="Proteomes" id="UP001497480"/>
    </source>
</evidence>
<name>A0AAV1XUV7_LUPLU</name>
<dbReference type="Pfam" id="PF00403">
    <property type="entry name" value="HMA"/>
    <property type="match status" value="1"/>
</dbReference>
<feature type="region of interest" description="Disordered" evidence="2">
    <location>
        <begin position="112"/>
        <end position="152"/>
    </location>
</feature>
<dbReference type="EMBL" id="CAXHTB010000018">
    <property type="protein sequence ID" value="CAL0325406.1"/>
    <property type="molecule type" value="Genomic_DNA"/>
</dbReference>
<feature type="compositionally biased region" description="Low complexity" evidence="2">
    <location>
        <begin position="117"/>
        <end position="126"/>
    </location>
</feature>
<evidence type="ECO:0000313" key="4">
    <source>
        <dbReference type="EMBL" id="CAL0325406.1"/>
    </source>
</evidence>
<evidence type="ECO:0000256" key="1">
    <source>
        <dbReference type="ARBA" id="ARBA00022723"/>
    </source>
</evidence>
<keyword evidence="5" id="KW-1185">Reference proteome</keyword>
<gene>
    <name evidence="4" type="ORF">LLUT_LOCUS26466</name>
</gene>
<dbReference type="PANTHER" id="PTHR22814">
    <property type="entry name" value="COPPER TRANSPORT PROTEIN ATOX1-RELATED"/>
    <property type="match status" value="1"/>
</dbReference>
<protein>
    <recommendedName>
        <fullName evidence="3">HMA domain-containing protein</fullName>
    </recommendedName>
</protein>
<dbReference type="InterPro" id="IPR006121">
    <property type="entry name" value="HMA_dom"/>
</dbReference>
<dbReference type="GO" id="GO:0046872">
    <property type="term" value="F:metal ion binding"/>
    <property type="evidence" value="ECO:0007669"/>
    <property type="project" value="UniProtKB-KW"/>
</dbReference>
<comment type="caution">
    <text evidence="4">The sequence shown here is derived from an EMBL/GenBank/DDBJ whole genome shotgun (WGS) entry which is preliminary data.</text>
</comment>
<keyword evidence="1" id="KW-0479">Metal-binding</keyword>
<dbReference type="CDD" id="cd00371">
    <property type="entry name" value="HMA"/>
    <property type="match status" value="1"/>
</dbReference>
<feature type="domain" description="HMA" evidence="3">
    <location>
        <begin position="38"/>
        <end position="101"/>
    </location>
</feature>
<dbReference type="InterPro" id="IPR036163">
    <property type="entry name" value="HMA_dom_sf"/>
</dbReference>
<dbReference type="AlphaFoldDB" id="A0AAV1XUV7"/>
<dbReference type="SUPFAM" id="SSF55008">
    <property type="entry name" value="HMA, heavy metal-associated domain"/>
    <property type="match status" value="1"/>
</dbReference>
<proteinExistence type="predicted"/>
<feature type="compositionally biased region" description="Polar residues" evidence="2">
    <location>
        <begin position="137"/>
        <end position="150"/>
    </location>
</feature>
<accession>A0AAV1XUV7</accession>